<dbReference type="Proteomes" id="UP001055072">
    <property type="component" value="Unassembled WGS sequence"/>
</dbReference>
<gene>
    <name evidence="1" type="ORF">BDY19DRAFT_889238</name>
</gene>
<evidence type="ECO:0000313" key="2">
    <source>
        <dbReference type="Proteomes" id="UP001055072"/>
    </source>
</evidence>
<evidence type="ECO:0000313" key="1">
    <source>
        <dbReference type="EMBL" id="KAI0089669.1"/>
    </source>
</evidence>
<protein>
    <submittedName>
        <fullName evidence="1">Uncharacterized protein</fullName>
    </submittedName>
</protein>
<keyword evidence="2" id="KW-1185">Reference proteome</keyword>
<comment type="caution">
    <text evidence="1">The sequence shown here is derived from an EMBL/GenBank/DDBJ whole genome shotgun (WGS) entry which is preliminary data.</text>
</comment>
<accession>A0ACB8U692</accession>
<sequence length="208" mass="23386">MGIPREEYAQHIPGNAERQYVLSGQPTGWAALDTIIRDFDEEKVRNCKEDIDTLLVFAGLFSAVLTAFVIESYSTLLEDTAGESLITLRQIAAQTSSYEMRGAFLNSTAIPSPPLPVPFAPSSTNIRINVLWFASLLFSLIAASFGILVKQWLREYLTVQNPSPQARLRVRHLRYPQLAKWQIFEIAAFLPLLLQLSLGLFFIGLCYF</sequence>
<dbReference type="EMBL" id="MU274910">
    <property type="protein sequence ID" value="KAI0089669.1"/>
    <property type="molecule type" value="Genomic_DNA"/>
</dbReference>
<organism evidence="1 2">
    <name type="scientific">Irpex rosettiformis</name>
    <dbReference type="NCBI Taxonomy" id="378272"/>
    <lineage>
        <taxon>Eukaryota</taxon>
        <taxon>Fungi</taxon>
        <taxon>Dikarya</taxon>
        <taxon>Basidiomycota</taxon>
        <taxon>Agaricomycotina</taxon>
        <taxon>Agaricomycetes</taxon>
        <taxon>Polyporales</taxon>
        <taxon>Irpicaceae</taxon>
        <taxon>Irpex</taxon>
    </lineage>
</organism>
<reference evidence="1" key="1">
    <citation type="journal article" date="2021" name="Environ. Microbiol.">
        <title>Gene family expansions and transcriptome signatures uncover fungal adaptations to wood decay.</title>
        <authorList>
            <person name="Hage H."/>
            <person name="Miyauchi S."/>
            <person name="Viragh M."/>
            <person name="Drula E."/>
            <person name="Min B."/>
            <person name="Chaduli D."/>
            <person name="Navarro D."/>
            <person name="Favel A."/>
            <person name="Norest M."/>
            <person name="Lesage-Meessen L."/>
            <person name="Balint B."/>
            <person name="Merenyi Z."/>
            <person name="de Eugenio L."/>
            <person name="Morin E."/>
            <person name="Martinez A.T."/>
            <person name="Baldrian P."/>
            <person name="Stursova M."/>
            <person name="Martinez M.J."/>
            <person name="Novotny C."/>
            <person name="Magnuson J.K."/>
            <person name="Spatafora J.W."/>
            <person name="Maurice S."/>
            <person name="Pangilinan J."/>
            <person name="Andreopoulos W."/>
            <person name="LaButti K."/>
            <person name="Hundley H."/>
            <person name="Na H."/>
            <person name="Kuo A."/>
            <person name="Barry K."/>
            <person name="Lipzen A."/>
            <person name="Henrissat B."/>
            <person name="Riley R."/>
            <person name="Ahrendt S."/>
            <person name="Nagy L.G."/>
            <person name="Grigoriev I.V."/>
            <person name="Martin F."/>
            <person name="Rosso M.N."/>
        </authorList>
    </citation>
    <scope>NUCLEOTIDE SEQUENCE</scope>
    <source>
        <strain evidence="1">CBS 384.51</strain>
    </source>
</reference>
<proteinExistence type="predicted"/>
<name>A0ACB8U692_9APHY</name>
<feature type="non-terminal residue" evidence="1">
    <location>
        <position position="208"/>
    </location>
</feature>